<protein>
    <recommendedName>
        <fullName evidence="9">Leucine-rich repeat-containing N-terminal plant-type domain-containing protein</fullName>
    </recommendedName>
</protein>
<keyword evidence="5" id="KW-0677">Repeat</keyword>
<feature type="chain" id="PRO_5012910015" description="Leucine-rich repeat-containing N-terminal plant-type domain-containing protein" evidence="8">
    <location>
        <begin position="36"/>
        <end position="341"/>
    </location>
</feature>
<evidence type="ECO:0000256" key="2">
    <source>
        <dbReference type="ARBA" id="ARBA00004370"/>
    </source>
</evidence>
<evidence type="ECO:0000256" key="8">
    <source>
        <dbReference type="SAM" id="SignalP"/>
    </source>
</evidence>
<keyword evidence="11" id="KW-1185">Reference proteome</keyword>
<proteinExistence type="inferred from homology"/>
<keyword evidence="6" id="KW-0472">Membrane</keyword>
<dbReference type="PANTHER" id="PTHR48059:SF23">
    <property type="entry name" value="LEUCINE-RICH REPEAT-CONTAINING N-TERMINAL PLANT-TYPE DOMAIN-CONTAINING PROTEIN"/>
    <property type="match status" value="1"/>
</dbReference>
<dbReference type="SUPFAM" id="SSF52058">
    <property type="entry name" value="L domain-like"/>
    <property type="match status" value="1"/>
</dbReference>
<dbReference type="Proteomes" id="UP000243459">
    <property type="component" value="Unassembled WGS sequence"/>
</dbReference>
<dbReference type="PANTHER" id="PTHR48059">
    <property type="entry name" value="POLYGALACTURONASE INHIBITOR 1"/>
    <property type="match status" value="1"/>
</dbReference>
<feature type="signal peptide" evidence="8">
    <location>
        <begin position="1"/>
        <end position="35"/>
    </location>
</feature>
<dbReference type="Gene3D" id="3.80.10.10">
    <property type="entry name" value="Ribonuclease Inhibitor"/>
    <property type="match status" value="1"/>
</dbReference>
<dbReference type="Pfam" id="PF00560">
    <property type="entry name" value="LRR_1"/>
    <property type="match status" value="4"/>
</dbReference>
<evidence type="ECO:0000256" key="5">
    <source>
        <dbReference type="ARBA" id="ARBA00022737"/>
    </source>
</evidence>
<dbReference type="InterPro" id="IPR051848">
    <property type="entry name" value="PGIP"/>
</dbReference>
<keyword evidence="4 8" id="KW-0732">Signal</keyword>
<dbReference type="InterPro" id="IPR032675">
    <property type="entry name" value="LRR_dom_sf"/>
</dbReference>
<comment type="similarity">
    <text evidence="7">Belongs to the polygalacturonase-inhibiting protein family.</text>
</comment>
<dbReference type="EMBL" id="KV863788">
    <property type="protein sequence ID" value="ONK55084.1"/>
    <property type="molecule type" value="Genomic_DNA"/>
</dbReference>
<dbReference type="Gramene" id="ONK55084">
    <property type="protein sequence ID" value="ONK55084"/>
    <property type="gene ID" value="A4U43_UnF7760"/>
</dbReference>
<organism evidence="10 11">
    <name type="scientific">Asparagus officinalis</name>
    <name type="common">Garden asparagus</name>
    <dbReference type="NCBI Taxonomy" id="4686"/>
    <lineage>
        <taxon>Eukaryota</taxon>
        <taxon>Viridiplantae</taxon>
        <taxon>Streptophyta</taxon>
        <taxon>Embryophyta</taxon>
        <taxon>Tracheophyta</taxon>
        <taxon>Spermatophyta</taxon>
        <taxon>Magnoliopsida</taxon>
        <taxon>Liliopsida</taxon>
        <taxon>Asparagales</taxon>
        <taxon>Asparagaceae</taxon>
        <taxon>Asparagoideae</taxon>
        <taxon>Asparagus</taxon>
    </lineage>
</organism>
<dbReference type="InterPro" id="IPR001611">
    <property type="entry name" value="Leu-rich_rpt"/>
</dbReference>
<dbReference type="OrthoDB" id="602571at2759"/>
<comment type="subcellular location">
    <subcellularLocation>
        <location evidence="1">Cell envelope</location>
    </subcellularLocation>
    <subcellularLocation>
        <location evidence="2">Membrane</location>
    </subcellularLocation>
</comment>
<reference evidence="11" key="1">
    <citation type="journal article" date="2017" name="Nat. Commun.">
        <title>The asparagus genome sheds light on the origin and evolution of a young Y chromosome.</title>
        <authorList>
            <person name="Harkess A."/>
            <person name="Zhou J."/>
            <person name="Xu C."/>
            <person name="Bowers J.E."/>
            <person name="Van der Hulst R."/>
            <person name="Ayyampalayam S."/>
            <person name="Mercati F."/>
            <person name="Riccardi P."/>
            <person name="McKain M.R."/>
            <person name="Kakrana A."/>
            <person name="Tang H."/>
            <person name="Ray J."/>
            <person name="Groenendijk J."/>
            <person name="Arikit S."/>
            <person name="Mathioni S.M."/>
            <person name="Nakano M."/>
            <person name="Shan H."/>
            <person name="Telgmann-Rauber A."/>
            <person name="Kanno A."/>
            <person name="Yue Z."/>
            <person name="Chen H."/>
            <person name="Li W."/>
            <person name="Chen Y."/>
            <person name="Xu X."/>
            <person name="Zhang Y."/>
            <person name="Luo S."/>
            <person name="Chen H."/>
            <person name="Gao J."/>
            <person name="Mao Z."/>
            <person name="Pires J.C."/>
            <person name="Luo M."/>
            <person name="Kudrna D."/>
            <person name="Wing R.A."/>
            <person name="Meyers B.C."/>
            <person name="Yi K."/>
            <person name="Kong H."/>
            <person name="Lavrijsen P."/>
            <person name="Sunseri F."/>
            <person name="Falavigna A."/>
            <person name="Ye Y."/>
            <person name="Leebens-Mack J.H."/>
            <person name="Chen G."/>
        </authorList>
    </citation>
    <scope>NUCLEOTIDE SEQUENCE [LARGE SCALE GENOMIC DNA]</scope>
    <source>
        <strain evidence="11">cv. DH0086</strain>
    </source>
</reference>
<evidence type="ECO:0000256" key="6">
    <source>
        <dbReference type="ARBA" id="ARBA00023136"/>
    </source>
</evidence>
<dbReference type="InterPro" id="IPR013210">
    <property type="entry name" value="LRR_N_plant-typ"/>
</dbReference>
<dbReference type="GO" id="GO:0016020">
    <property type="term" value="C:membrane"/>
    <property type="evidence" value="ECO:0007669"/>
    <property type="project" value="UniProtKB-SubCell"/>
</dbReference>
<name>A0A1R3L654_ASPOF</name>
<accession>A0A1R3L654</accession>
<evidence type="ECO:0000256" key="3">
    <source>
        <dbReference type="ARBA" id="ARBA00022614"/>
    </source>
</evidence>
<feature type="domain" description="Leucine-rich repeat-containing N-terminal plant-type" evidence="9">
    <location>
        <begin position="39"/>
        <end position="75"/>
    </location>
</feature>
<dbReference type="FunFam" id="3.80.10.10:FF:000400">
    <property type="entry name" value="Nuclear pore complex protein NUP107"/>
    <property type="match status" value="1"/>
</dbReference>
<evidence type="ECO:0000313" key="10">
    <source>
        <dbReference type="EMBL" id="ONK55084.1"/>
    </source>
</evidence>
<keyword evidence="3" id="KW-0433">Leucine-rich repeat</keyword>
<evidence type="ECO:0000313" key="11">
    <source>
        <dbReference type="Proteomes" id="UP000243459"/>
    </source>
</evidence>
<sequence>MSHLCEMSIFKSFSVLSLSLASLILLSSSPQPASSECKEQDKLTLLQIKSSFGNPSSMADWSNNTDCCAWNGVNCGASSEEIIYLWITNSNTSNRIPPEVGDLPDLRRLIISNHPNLAGPIPESITKLQNLQQLIVRGTSISGDIPRFLCDMRNLNSLDLSANDFSGPIPACFGSNLYIIDFSYNQLSGHIPCTLFKGYGGNETILNLRRNHLTGRIPLSFSALNFYKFDLSENNFIGDASHVFGRSKFTEEIHLANNGFSFDLSSVTYPLYLSWLDISHNRIRGSIDEQITELQGLGILDMSYNRLCGPIPSGGMMRPYDQSSFVHNKCLCGTPLPPCAN</sequence>
<dbReference type="OMA" id="NNECHSG"/>
<dbReference type="Pfam" id="PF08263">
    <property type="entry name" value="LRRNT_2"/>
    <property type="match status" value="1"/>
</dbReference>
<dbReference type="AlphaFoldDB" id="A0A1R3L654"/>
<gene>
    <name evidence="10" type="ORF">A4U43_UnF7760</name>
</gene>
<evidence type="ECO:0000259" key="9">
    <source>
        <dbReference type="Pfam" id="PF08263"/>
    </source>
</evidence>
<evidence type="ECO:0000256" key="7">
    <source>
        <dbReference type="ARBA" id="ARBA00038043"/>
    </source>
</evidence>
<evidence type="ECO:0000256" key="1">
    <source>
        <dbReference type="ARBA" id="ARBA00004196"/>
    </source>
</evidence>
<evidence type="ECO:0000256" key="4">
    <source>
        <dbReference type="ARBA" id="ARBA00022729"/>
    </source>
</evidence>